<organism evidence="19 20">
    <name type="scientific">SAR86 cluster bacterium</name>
    <dbReference type="NCBI Taxonomy" id="2030880"/>
    <lineage>
        <taxon>Bacteria</taxon>
        <taxon>Pseudomonadati</taxon>
        <taxon>Pseudomonadota</taxon>
        <taxon>Gammaproteobacteria</taxon>
        <taxon>SAR86 cluster</taxon>
    </lineage>
</organism>
<evidence type="ECO:0000256" key="16">
    <source>
        <dbReference type="PIRSR" id="PIRSR000386-1"/>
    </source>
</evidence>
<name>A0A937M2T9_9GAMM</name>
<dbReference type="InterPro" id="IPR023148">
    <property type="entry name" value="tRNA_m1G_MeTrfase_C_sf"/>
</dbReference>
<dbReference type="InterPro" id="IPR029026">
    <property type="entry name" value="tRNA_m1G_MTases_N"/>
</dbReference>
<evidence type="ECO:0000256" key="5">
    <source>
        <dbReference type="ARBA" id="ARBA00012807"/>
    </source>
</evidence>
<feature type="domain" description="tRNA methyltransferase TRMD/TRM10-type" evidence="18">
    <location>
        <begin position="1"/>
        <end position="222"/>
    </location>
</feature>
<dbReference type="InterPro" id="IPR016009">
    <property type="entry name" value="tRNA_MeTrfase_TRMD/TRM10"/>
</dbReference>
<comment type="caution">
    <text evidence="19">The sequence shown here is derived from an EMBL/GenBank/DDBJ whole genome shotgun (WGS) entry which is preliminary data.</text>
</comment>
<dbReference type="EC" id="2.1.1.228" evidence="5 15"/>
<keyword evidence="9 15" id="KW-0808">Transferase</keyword>
<feature type="binding site" evidence="15 16">
    <location>
        <position position="110"/>
    </location>
    <ligand>
        <name>S-adenosyl-L-methionine</name>
        <dbReference type="ChEBI" id="CHEBI:59789"/>
    </ligand>
</feature>
<evidence type="ECO:0000256" key="6">
    <source>
        <dbReference type="ARBA" id="ARBA00014679"/>
    </source>
</evidence>
<evidence type="ECO:0000256" key="1">
    <source>
        <dbReference type="ARBA" id="ARBA00002634"/>
    </source>
</evidence>
<dbReference type="FunFam" id="1.10.1270.20:FF:000001">
    <property type="entry name" value="tRNA (guanine-N(1)-)-methyltransferase"/>
    <property type="match status" value="1"/>
</dbReference>
<dbReference type="Pfam" id="PF01746">
    <property type="entry name" value="tRNA_m1G_MT"/>
    <property type="match status" value="1"/>
</dbReference>
<evidence type="ECO:0000256" key="12">
    <source>
        <dbReference type="ARBA" id="ARBA00029736"/>
    </source>
</evidence>
<dbReference type="Proteomes" id="UP000705230">
    <property type="component" value="Unassembled WGS sequence"/>
</dbReference>
<reference evidence="19" key="1">
    <citation type="submission" date="2020-10" db="EMBL/GenBank/DDBJ databases">
        <title>Microbiome of the Black Sea water column analyzed by genome centric metagenomics.</title>
        <authorList>
            <person name="Cabello-Yeves P.J."/>
            <person name="Callieri C."/>
            <person name="Picazo A."/>
            <person name="Mehrshad M."/>
            <person name="Haro-Moreno J.M."/>
            <person name="Roda-Garcia J."/>
            <person name="Dzembekova N."/>
            <person name="Slabakova V."/>
            <person name="Slabakova N."/>
            <person name="Moncheva S."/>
            <person name="Rodriguez-Valera F."/>
        </authorList>
    </citation>
    <scope>NUCLEOTIDE SEQUENCE</scope>
    <source>
        <strain evidence="19">BS30m-G43</strain>
    </source>
</reference>
<dbReference type="NCBIfam" id="TIGR00088">
    <property type="entry name" value="trmD"/>
    <property type="match status" value="1"/>
</dbReference>
<keyword evidence="7 15" id="KW-0963">Cytoplasm</keyword>
<comment type="subunit">
    <text evidence="4 15 17">Homodimer.</text>
</comment>
<evidence type="ECO:0000313" key="19">
    <source>
        <dbReference type="EMBL" id="MBL6903627.1"/>
    </source>
</evidence>
<dbReference type="AlphaFoldDB" id="A0A937M2T9"/>
<evidence type="ECO:0000256" key="10">
    <source>
        <dbReference type="ARBA" id="ARBA00022691"/>
    </source>
</evidence>
<dbReference type="PIRSF" id="PIRSF000386">
    <property type="entry name" value="tRNA_mtase"/>
    <property type="match status" value="1"/>
</dbReference>
<dbReference type="PANTHER" id="PTHR46417">
    <property type="entry name" value="TRNA (GUANINE-N(1)-)-METHYLTRANSFERASE"/>
    <property type="match status" value="1"/>
</dbReference>
<dbReference type="GO" id="GO:0002939">
    <property type="term" value="P:tRNA N1-guanine methylation"/>
    <property type="evidence" value="ECO:0007669"/>
    <property type="project" value="TreeGrafter"/>
</dbReference>
<comment type="subcellular location">
    <subcellularLocation>
        <location evidence="2 15 17">Cytoplasm</location>
    </subcellularLocation>
</comment>
<keyword evidence="10 15" id="KW-0949">S-adenosyl-L-methionine</keyword>
<dbReference type="EMBL" id="JADHSG010000009">
    <property type="protein sequence ID" value="MBL6903627.1"/>
    <property type="molecule type" value="Genomic_DNA"/>
</dbReference>
<evidence type="ECO:0000256" key="3">
    <source>
        <dbReference type="ARBA" id="ARBA00007630"/>
    </source>
</evidence>
<dbReference type="PANTHER" id="PTHR46417:SF1">
    <property type="entry name" value="TRNA (GUANINE-N(1)-)-METHYLTRANSFERASE"/>
    <property type="match status" value="1"/>
</dbReference>
<comment type="catalytic activity">
    <reaction evidence="14 15 17">
        <text>guanosine(37) in tRNA + S-adenosyl-L-methionine = N(1)-methylguanosine(37) in tRNA + S-adenosyl-L-homocysteine + H(+)</text>
        <dbReference type="Rhea" id="RHEA:36899"/>
        <dbReference type="Rhea" id="RHEA-COMP:10145"/>
        <dbReference type="Rhea" id="RHEA-COMP:10147"/>
        <dbReference type="ChEBI" id="CHEBI:15378"/>
        <dbReference type="ChEBI" id="CHEBI:57856"/>
        <dbReference type="ChEBI" id="CHEBI:59789"/>
        <dbReference type="ChEBI" id="CHEBI:73542"/>
        <dbReference type="ChEBI" id="CHEBI:74269"/>
        <dbReference type="EC" id="2.1.1.228"/>
    </reaction>
</comment>
<dbReference type="NCBIfam" id="NF000648">
    <property type="entry name" value="PRK00026.1"/>
    <property type="match status" value="1"/>
</dbReference>
<evidence type="ECO:0000313" key="20">
    <source>
        <dbReference type="Proteomes" id="UP000705230"/>
    </source>
</evidence>
<evidence type="ECO:0000256" key="17">
    <source>
        <dbReference type="RuleBase" id="RU003464"/>
    </source>
</evidence>
<sequence>MLFNILTIFPNLFDALNHGIIGKAKKNGNFSIQISDIRKHAVNKHGQIDGKPYGGGEGMIMMLEPLKKSLKDIPKNKVGKVIYLSPQGTRLNNAKAKELSKEKAITFICGRYEGIDQRFIDKYVDEEISIGDFIISGGELAALCSIDAIVRHIPDVLGNNDSSECDTFSNGLLKGPQYSRPEIFDEMAVPEILLSGNHEKIKEWKELKSLEATINRRPDLLNNVKLSKKQRKLLEDLASQRIL</sequence>
<gene>
    <name evidence="15 19" type="primary">trmD</name>
    <name evidence="19" type="ORF">ISR29_05435</name>
</gene>
<evidence type="ECO:0000256" key="8">
    <source>
        <dbReference type="ARBA" id="ARBA00022603"/>
    </source>
</evidence>
<evidence type="ECO:0000256" key="2">
    <source>
        <dbReference type="ARBA" id="ARBA00004496"/>
    </source>
</evidence>
<evidence type="ECO:0000256" key="9">
    <source>
        <dbReference type="ARBA" id="ARBA00022679"/>
    </source>
</evidence>
<dbReference type="GO" id="GO:0005829">
    <property type="term" value="C:cytosol"/>
    <property type="evidence" value="ECO:0007669"/>
    <property type="project" value="TreeGrafter"/>
</dbReference>
<evidence type="ECO:0000259" key="18">
    <source>
        <dbReference type="Pfam" id="PF01746"/>
    </source>
</evidence>
<evidence type="ECO:0000256" key="4">
    <source>
        <dbReference type="ARBA" id="ARBA00011738"/>
    </source>
</evidence>
<keyword evidence="8 15" id="KW-0489">Methyltransferase</keyword>
<protein>
    <recommendedName>
        <fullName evidence="6 15">tRNA (guanine-N(1)-)-methyltransferase</fullName>
        <ecNumber evidence="5 15">2.1.1.228</ecNumber>
    </recommendedName>
    <alternativeName>
        <fullName evidence="12 15">M1G-methyltransferase</fullName>
    </alternativeName>
    <alternativeName>
        <fullName evidence="13 15">tRNA [GM37] methyltransferase</fullName>
    </alternativeName>
</protein>
<dbReference type="CDD" id="cd18080">
    <property type="entry name" value="TrmD-like"/>
    <property type="match status" value="1"/>
</dbReference>
<dbReference type="GO" id="GO:0052906">
    <property type="term" value="F:tRNA (guanine(37)-N1)-methyltransferase activity"/>
    <property type="evidence" value="ECO:0007669"/>
    <property type="project" value="UniProtKB-UniRule"/>
</dbReference>
<dbReference type="InterPro" id="IPR029028">
    <property type="entry name" value="Alpha/beta_knot_MTases"/>
</dbReference>
<dbReference type="InterPro" id="IPR002649">
    <property type="entry name" value="tRNA_m1G_MeTrfase_TrmD"/>
</dbReference>
<evidence type="ECO:0000256" key="13">
    <source>
        <dbReference type="ARBA" id="ARBA00033392"/>
    </source>
</evidence>
<comment type="similarity">
    <text evidence="3 15 17">Belongs to the RNA methyltransferase TrmD family.</text>
</comment>
<dbReference type="Gene3D" id="1.10.1270.20">
    <property type="entry name" value="tRNA(m1g37)methyltransferase, domain 2"/>
    <property type="match status" value="1"/>
</dbReference>
<dbReference type="HAMAP" id="MF_00605">
    <property type="entry name" value="TrmD"/>
    <property type="match status" value="1"/>
</dbReference>
<dbReference type="Gene3D" id="3.40.1280.10">
    <property type="match status" value="1"/>
</dbReference>
<dbReference type="FunFam" id="3.40.1280.10:FF:000001">
    <property type="entry name" value="tRNA (guanine-N(1)-)-methyltransferase"/>
    <property type="match status" value="1"/>
</dbReference>
<keyword evidence="11 15" id="KW-0819">tRNA processing</keyword>
<proteinExistence type="inferred from homology"/>
<evidence type="ECO:0000256" key="14">
    <source>
        <dbReference type="ARBA" id="ARBA00047783"/>
    </source>
</evidence>
<accession>A0A937M2T9</accession>
<evidence type="ECO:0000256" key="11">
    <source>
        <dbReference type="ARBA" id="ARBA00022694"/>
    </source>
</evidence>
<comment type="function">
    <text evidence="1 15 17">Specifically methylates guanosine-37 in various tRNAs.</text>
</comment>
<evidence type="ECO:0000256" key="15">
    <source>
        <dbReference type="HAMAP-Rule" id="MF_00605"/>
    </source>
</evidence>
<feature type="binding site" evidence="15 16">
    <location>
        <begin position="130"/>
        <end position="135"/>
    </location>
    <ligand>
        <name>S-adenosyl-L-methionine</name>
        <dbReference type="ChEBI" id="CHEBI:59789"/>
    </ligand>
</feature>
<dbReference type="SUPFAM" id="SSF75217">
    <property type="entry name" value="alpha/beta knot"/>
    <property type="match status" value="1"/>
</dbReference>
<evidence type="ECO:0000256" key="7">
    <source>
        <dbReference type="ARBA" id="ARBA00022490"/>
    </source>
</evidence>